<comment type="caution">
    <text evidence="2">The sequence shown here is derived from an EMBL/GenBank/DDBJ whole genome shotgun (WGS) entry which is preliminary data.</text>
</comment>
<reference evidence="2" key="1">
    <citation type="journal article" date="2015" name="Nature">
        <title>Complex archaea that bridge the gap between prokaryotes and eukaryotes.</title>
        <authorList>
            <person name="Spang A."/>
            <person name="Saw J.H."/>
            <person name="Jorgensen S.L."/>
            <person name="Zaremba-Niedzwiedzka K."/>
            <person name="Martijn J."/>
            <person name="Lind A.E."/>
            <person name="van Eijk R."/>
            <person name="Schleper C."/>
            <person name="Guy L."/>
            <person name="Ettema T.J."/>
        </authorList>
    </citation>
    <scope>NUCLEOTIDE SEQUENCE</scope>
</reference>
<organism evidence="2">
    <name type="scientific">marine sediment metagenome</name>
    <dbReference type="NCBI Taxonomy" id="412755"/>
    <lineage>
        <taxon>unclassified sequences</taxon>
        <taxon>metagenomes</taxon>
        <taxon>ecological metagenomes</taxon>
    </lineage>
</organism>
<evidence type="ECO:0000256" key="1">
    <source>
        <dbReference type="SAM" id="Coils"/>
    </source>
</evidence>
<dbReference type="EMBL" id="LAZR01004302">
    <property type="protein sequence ID" value="KKN09840.1"/>
    <property type="molecule type" value="Genomic_DNA"/>
</dbReference>
<gene>
    <name evidence="2" type="ORF">LCGC14_1042630</name>
</gene>
<protein>
    <recommendedName>
        <fullName evidence="3">Apea-like HEPN domain-containing protein</fullName>
    </recommendedName>
</protein>
<keyword evidence="1" id="KW-0175">Coiled coil</keyword>
<evidence type="ECO:0008006" key="3">
    <source>
        <dbReference type="Google" id="ProtNLM"/>
    </source>
</evidence>
<accession>A0A0F9MR92</accession>
<evidence type="ECO:0000313" key="2">
    <source>
        <dbReference type="EMBL" id="KKN09840.1"/>
    </source>
</evidence>
<name>A0A0F9MR92_9ZZZZ</name>
<feature type="coiled-coil region" evidence="1">
    <location>
        <begin position="445"/>
        <end position="492"/>
    </location>
</feature>
<sequence length="743" mass="89108">MKDIEEILQKKYKIRNIIYENISGPHYKIEYIKNNENRIIEIEEISDKLVEDVKKLYNIIIFPIQNNIDMRISGYNFTDIKLVKYENIIEEKKNRNKLIFEIDPHSSSINEKFHRVDLRESIEIYTNKELLFSGFITFIRLKKAPFKIFHVYCEDKFCILELSRIDDLFYYQKGSMDEIIKLHYDVKGFEILEDDLVFCTNKRLFRIIIPLRGLNIREKLNLGKCLIVPDLSEIKLAEEFDFLKSFNCFSILDLNRTSFYEAYQDGTKMIRNAINLLNFRIKIPNYFDGYDYYDQNSAIDSADYIYIQDIENKSTVIISDINSKKPVFEKNYFFYYFFRPVFGLANKYVNPEIVHTKKEKKKELEKETLILSYLNSAEKKVNEDKKAAFLDLWVSIELLVSRFKPDIPKLFHDNDSESIEENLKKIFEPKYSEIEKKEKMGVITKEQKKKIYEELKFKKDHLKSEIFRVPFNNQLERLLEEYSLNFSEEEKEIYKKARNKRHDIVHGNKMVKVSRKEYNIISKIIYLILKEEFFKLIKEERKQDFRFENPIVPIYFRMIIDNVINGLYEQFKGDLKFIEILKIRDKLSKLGMPSPKDIIPEYEEPSALILNSQTSNKVIRLGPAFLVSSNFLRKKDPRIPVLFDELIEKLGEFLVNKFKQNEEIHFAYEIQKYLHFIGDLGVYYRTFLNNIIWGLCEINPENKFFRKAQNDLNWLDKSGIQSYNVREAMKGFERWQNKKRINF</sequence>
<proteinExistence type="predicted"/>
<dbReference type="AlphaFoldDB" id="A0A0F9MR92"/>